<feature type="compositionally biased region" description="Low complexity" evidence="1">
    <location>
        <begin position="40"/>
        <end position="54"/>
    </location>
</feature>
<sequence length="153" mass="16076">MPNCRRRFATEPEVKKHIDNHMNPHAAKVRRNSSSDAKAPGTPTGLGPVPVPRGLTPTVVKPELYFPQCYAPAFNHQPPVSTAQFPGQTNGVSVAGEFKPPSGLPPHDPLLIASRPGQPPPLPPSPPSSPPPPPPLPPPQTSPPPTTDADSSS</sequence>
<gene>
    <name evidence="2" type="ORF">V1478_014952</name>
</gene>
<accession>A0ABD2A3Q6</accession>
<dbReference type="EMBL" id="JAUDFV010000155">
    <property type="protein sequence ID" value="KAL2715254.1"/>
    <property type="molecule type" value="Genomic_DNA"/>
</dbReference>
<protein>
    <submittedName>
        <fullName evidence="2">Zinc finger protein 479-like isoform X2</fullName>
    </submittedName>
</protein>
<feature type="compositionally biased region" description="Polar residues" evidence="1">
    <location>
        <begin position="78"/>
        <end position="92"/>
    </location>
</feature>
<evidence type="ECO:0000313" key="2">
    <source>
        <dbReference type="EMBL" id="KAL2715254.1"/>
    </source>
</evidence>
<organism evidence="2 3">
    <name type="scientific">Vespula squamosa</name>
    <name type="common">Southern yellow jacket</name>
    <name type="synonym">Wasp</name>
    <dbReference type="NCBI Taxonomy" id="30214"/>
    <lineage>
        <taxon>Eukaryota</taxon>
        <taxon>Metazoa</taxon>
        <taxon>Ecdysozoa</taxon>
        <taxon>Arthropoda</taxon>
        <taxon>Hexapoda</taxon>
        <taxon>Insecta</taxon>
        <taxon>Pterygota</taxon>
        <taxon>Neoptera</taxon>
        <taxon>Endopterygota</taxon>
        <taxon>Hymenoptera</taxon>
        <taxon>Apocrita</taxon>
        <taxon>Aculeata</taxon>
        <taxon>Vespoidea</taxon>
        <taxon>Vespidae</taxon>
        <taxon>Vespinae</taxon>
        <taxon>Vespula</taxon>
    </lineage>
</organism>
<proteinExistence type="predicted"/>
<dbReference type="Proteomes" id="UP001607302">
    <property type="component" value="Unassembled WGS sequence"/>
</dbReference>
<keyword evidence="3" id="KW-1185">Reference proteome</keyword>
<dbReference type="AlphaFoldDB" id="A0ABD2A3Q6"/>
<feature type="compositionally biased region" description="Pro residues" evidence="1">
    <location>
        <begin position="117"/>
        <end position="146"/>
    </location>
</feature>
<reference evidence="2 3" key="1">
    <citation type="journal article" date="2024" name="Ann. Entomol. Soc. Am.">
        <title>Genomic analyses of the southern and eastern yellowjacket wasps (Hymenoptera: Vespidae) reveal evolutionary signatures of social life.</title>
        <authorList>
            <person name="Catto M.A."/>
            <person name="Caine P.B."/>
            <person name="Orr S.E."/>
            <person name="Hunt B.G."/>
            <person name="Goodisman M.A.D."/>
        </authorList>
    </citation>
    <scope>NUCLEOTIDE SEQUENCE [LARGE SCALE GENOMIC DNA]</scope>
    <source>
        <strain evidence="2">233</strain>
        <tissue evidence="2">Head and thorax</tissue>
    </source>
</reference>
<evidence type="ECO:0000313" key="3">
    <source>
        <dbReference type="Proteomes" id="UP001607302"/>
    </source>
</evidence>
<feature type="compositionally biased region" description="Basic and acidic residues" evidence="1">
    <location>
        <begin position="8"/>
        <end position="22"/>
    </location>
</feature>
<evidence type="ECO:0000256" key="1">
    <source>
        <dbReference type="SAM" id="MobiDB-lite"/>
    </source>
</evidence>
<comment type="caution">
    <text evidence="2">The sequence shown here is derived from an EMBL/GenBank/DDBJ whole genome shotgun (WGS) entry which is preliminary data.</text>
</comment>
<feature type="region of interest" description="Disordered" evidence="1">
    <location>
        <begin position="72"/>
        <end position="153"/>
    </location>
</feature>
<feature type="region of interest" description="Disordered" evidence="1">
    <location>
        <begin position="1"/>
        <end position="54"/>
    </location>
</feature>
<name>A0ABD2A3Q6_VESSQ</name>